<dbReference type="GO" id="GO:0071004">
    <property type="term" value="C:U2-type prespliceosome"/>
    <property type="evidence" value="ECO:0007669"/>
    <property type="project" value="TreeGrafter"/>
</dbReference>
<dbReference type="PANTHER" id="PTHR17204">
    <property type="entry name" value="PRE-MRNA PROCESSING PROTEIN PRP39-RELATED"/>
    <property type="match status" value="1"/>
</dbReference>
<keyword evidence="9" id="KW-1185">Reference proteome</keyword>
<comment type="subcellular location">
    <subcellularLocation>
        <location evidence="1">Nucleus</location>
    </subcellularLocation>
</comment>
<keyword evidence="3" id="KW-0677">Repeat</keyword>
<dbReference type="SUPFAM" id="SSF48452">
    <property type="entry name" value="TPR-like"/>
    <property type="match status" value="1"/>
</dbReference>
<dbReference type="InterPro" id="IPR059164">
    <property type="entry name" value="HAT_PRP39_C"/>
</dbReference>
<dbReference type="AlphaFoldDB" id="A0A564YBY1"/>
<dbReference type="InterPro" id="IPR011990">
    <property type="entry name" value="TPR-like_helical_dom_sf"/>
</dbReference>
<evidence type="ECO:0000256" key="4">
    <source>
        <dbReference type="ARBA" id="ARBA00023187"/>
    </source>
</evidence>
<organism evidence="8 9">
    <name type="scientific">Hymenolepis diminuta</name>
    <name type="common">Rat tapeworm</name>
    <dbReference type="NCBI Taxonomy" id="6216"/>
    <lineage>
        <taxon>Eukaryota</taxon>
        <taxon>Metazoa</taxon>
        <taxon>Spiralia</taxon>
        <taxon>Lophotrochozoa</taxon>
        <taxon>Platyhelminthes</taxon>
        <taxon>Cestoda</taxon>
        <taxon>Eucestoda</taxon>
        <taxon>Cyclophyllidea</taxon>
        <taxon>Hymenolepididae</taxon>
        <taxon>Hymenolepis</taxon>
    </lineage>
</organism>
<dbReference type="Pfam" id="PF23240">
    <property type="entry name" value="HAT_PRP39_N"/>
    <property type="match status" value="1"/>
</dbReference>
<keyword evidence="2" id="KW-0507">mRNA processing</keyword>
<reference evidence="8 9" key="1">
    <citation type="submission" date="2019-07" db="EMBL/GenBank/DDBJ databases">
        <authorList>
            <person name="Jastrzebski P J."/>
            <person name="Paukszto L."/>
            <person name="Jastrzebski P J."/>
        </authorList>
    </citation>
    <scope>NUCLEOTIDE SEQUENCE [LARGE SCALE GENOMIC DNA]</scope>
    <source>
        <strain evidence="8 9">WMS-il1</strain>
    </source>
</reference>
<evidence type="ECO:0000256" key="1">
    <source>
        <dbReference type="ARBA" id="ARBA00004123"/>
    </source>
</evidence>
<evidence type="ECO:0000313" key="8">
    <source>
        <dbReference type="EMBL" id="VUZ44024.1"/>
    </source>
</evidence>
<dbReference type="InterPro" id="IPR003107">
    <property type="entry name" value="HAT"/>
</dbReference>
<evidence type="ECO:0000256" key="7">
    <source>
        <dbReference type="SAM" id="MobiDB-lite"/>
    </source>
</evidence>
<keyword evidence="4" id="KW-0508">mRNA splicing</keyword>
<name>A0A564YBY1_HYMDI</name>
<feature type="compositionally biased region" description="Acidic residues" evidence="7">
    <location>
        <begin position="579"/>
        <end position="590"/>
    </location>
</feature>
<sequence length="1001" mass="111331">MSLTDRLWRKVNSNVADFNSWVNLLDAAEKQPNIDVTRKAFDSFLEHFPYCYGYWKKYANVEKLQGNKDRCLEIFQKGVEAIPLSIDLWVAYLEANLEIINGLDDFETRMRSLYEVALEKAGLEFRSDALWEHYVSWEAGHNRLGRVLSIYDRLLCTPTQLYFQNWDSFKKMIEDNRPEDYLPISEFAELLARVSPVAGTAMRIALKESKSDTVPIPDITEADRSAIRKLVIDRREKVYQATYLQIMKRWFFEEKIRRPYFHVKPLEEAQLNNWAEYLSFEESEASSAEAVFNVPVTEGHSAAEPQITFAEVQLAKKRVCILYERCLVACALYEHLWIRYAKYLEYTEHNIPGAREVWRRACCIHLPTKPTIHWHWALFESRHPAEMDETKNDGKEPPKSITPLEIFTDLEKRLTDSALVCDRRADAMRREGKSLLDQIVCLRSGINRLRVRATEQTSLAHSVTGATASFSAAIALATAAQSRAGASYLVGKLARLLHCNAGNQIPPEGLPLWQLLLSSSFNPAKTPLTKNSFEEDEINVNVEQEGPSSGDDQNSRKERPKAEEMKHEEQVEEPATVEMEVDDSLEEEVTLETMNTPAENGVGSGSPPLLISNKKNSLKPTEVNAGDCEERGESSSEESEREEPLAAKRRRRSRWGDVKGETDKDLEEFRAAEAAAEAERLARADREAKAYAQERAAITEVKPPADPSTLPADQQRLISPEEAAIAILRDGIEFDPRNERLYSQLLDIAYQRRPTDVNGFVEFANLAIVDSILPATIKLAFAQRKLQFLEMFCNDINKISAAYDEYLQLAQLVVQCTMDGPPEKKLHPHGLGVGVDGARAYSTPDLLNVSLPAPLRPSSRRNPPTNGPVRRMPQMDISAAIMADAASVGVNPVPSGSDTASSIRFTAGAYEQMAGPLAGGLPPPTPTMVPIAAGAMPGAEAIEVWRGLEPAGYAAAVASGYASGGGTFYAPIGASSDATASVQAPPPALMAHSHHRESGAV</sequence>
<evidence type="ECO:0000256" key="2">
    <source>
        <dbReference type="ARBA" id="ARBA00022664"/>
    </source>
</evidence>
<gene>
    <name evidence="8" type="ORF">WMSIL1_LOCUS4231</name>
</gene>
<dbReference type="GO" id="GO:0000395">
    <property type="term" value="P:mRNA 5'-splice site recognition"/>
    <property type="evidence" value="ECO:0007669"/>
    <property type="project" value="TreeGrafter"/>
</dbReference>
<feature type="compositionally biased region" description="Basic and acidic residues" evidence="7">
    <location>
        <begin position="553"/>
        <end position="569"/>
    </location>
</feature>
<dbReference type="GO" id="GO:0005685">
    <property type="term" value="C:U1 snRNP"/>
    <property type="evidence" value="ECO:0007669"/>
    <property type="project" value="TreeGrafter"/>
</dbReference>
<protein>
    <recommendedName>
        <fullName evidence="10">Suf domain-containing protein</fullName>
    </recommendedName>
</protein>
<evidence type="ECO:0008006" key="10">
    <source>
        <dbReference type="Google" id="ProtNLM"/>
    </source>
</evidence>
<proteinExistence type="inferred from homology"/>
<accession>A0A564YBY1</accession>
<dbReference type="FunFam" id="1.25.40.10:FF:000091">
    <property type="entry name" value="Pre-mRNA-processing factor 39"/>
    <property type="match status" value="1"/>
</dbReference>
<dbReference type="Pfam" id="PF23241">
    <property type="entry name" value="HAT_PRP39_C"/>
    <property type="match status" value="2"/>
</dbReference>
<dbReference type="EMBL" id="CABIJS010000122">
    <property type="protein sequence ID" value="VUZ44024.1"/>
    <property type="molecule type" value="Genomic_DNA"/>
</dbReference>
<evidence type="ECO:0000313" key="9">
    <source>
        <dbReference type="Proteomes" id="UP000321570"/>
    </source>
</evidence>
<dbReference type="SMART" id="SM00386">
    <property type="entry name" value="HAT"/>
    <property type="match status" value="6"/>
</dbReference>
<keyword evidence="5" id="KW-0539">Nucleus</keyword>
<dbReference type="PANTHER" id="PTHR17204:SF5">
    <property type="entry name" value="PRE-MRNA-PROCESSING FACTOR 39"/>
    <property type="match status" value="1"/>
</dbReference>
<dbReference type="Proteomes" id="UP000321570">
    <property type="component" value="Unassembled WGS sequence"/>
</dbReference>
<dbReference type="Gene3D" id="1.25.40.10">
    <property type="entry name" value="Tetratricopeptide repeat domain"/>
    <property type="match status" value="2"/>
</dbReference>
<dbReference type="GO" id="GO:0030627">
    <property type="term" value="F:pre-mRNA 5'-splice site binding"/>
    <property type="evidence" value="ECO:0007669"/>
    <property type="project" value="TreeGrafter"/>
</dbReference>
<feature type="region of interest" description="Disordered" evidence="7">
    <location>
        <begin position="527"/>
        <end position="657"/>
    </location>
</feature>
<evidence type="ECO:0000256" key="5">
    <source>
        <dbReference type="ARBA" id="ARBA00023242"/>
    </source>
</evidence>
<comment type="similarity">
    <text evidence="6">Belongs to the PRP39 family.</text>
</comment>
<evidence type="ECO:0000256" key="6">
    <source>
        <dbReference type="ARBA" id="ARBA00038019"/>
    </source>
</evidence>
<dbReference type="GO" id="GO:0000243">
    <property type="term" value="C:commitment complex"/>
    <property type="evidence" value="ECO:0007669"/>
    <property type="project" value="TreeGrafter"/>
</dbReference>
<evidence type="ECO:0000256" key="3">
    <source>
        <dbReference type="ARBA" id="ARBA00022737"/>
    </source>
</evidence>